<evidence type="ECO:0000259" key="6">
    <source>
        <dbReference type="Pfam" id="PF00924"/>
    </source>
</evidence>
<dbReference type="RefSeq" id="WP_371388363.1">
    <property type="nucleotide sequence ID" value="NZ_JBGLYH010000108.1"/>
</dbReference>
<feature type="transmembrane region" description="Helical" evidence="5">
    <location>
        <begin position="97"/>
        <end position="115"/>
    </location>
</feature>
<dbReference type="EMBL" id="JBGLYH010000108">
    <property type="protein sequence ID" value="MEZ7198886.1"/>
    <property type="molecule type" value="Genomic_DNA"/>
</dbReference>
<keyword evidence="3 5" id="KW-1133">Transmembrane helix</keyword>
<evidence type="ECO:0000313" key="7">
    <source>
        <dbReference type="EMBL" id="MEZ7198886.1"/>
    </source>
</evidence>
<dbReference type="InterPro" id="IPR023408">
    <property type="entry name" value="MscS_beta-dom_sf"/>
</dbReference>
<reference evidence="7 8" key="1">
    <citation type="submission" date="2024-08" db="EMBL/GenBank/DDBJ databases">
        <title>Sulfate-reducing bacteria isolated from formation water of the oil field in Kazakhstan and description of Pseudodesulfovibrio sp.</title>
        <authorList>
            <person name="Bidzhieva S.K."/>
            <person name="Tourova T.P."/>
            <person name="Grouzdev D.S."/>
            <person name="Beletsky A.V."/>
            <person name="Sokolova D.S."/>
            <person name="Samigullina S.R."/>
            <person name="Poltaraus A.B."/>
            <person name="Avtukh A.N."/>
            <person name="Tereshina V.M."/>
            <person name="Zhaparov N.S."/>
            <person name="Mardanov A.V."/>
            <person name="Nazina T.N."/>
        </authorList>
    </citation>
    <scope>NUCLEOTIDE SEQUENCE [LARGE SCALE GENOMIC DNA]</scope>
    <source>
        <strain evidence="7 8">9FUS</strain>
    </source>
</reference>
<feature type="domain" description="Mechanosensitive ion channel MscS" evidence="6">
    <location>
        <begin position="181"/>
        <end position="249"/>
    </location>
</feature>
<comment type="caution">
    <text evidence="7">The sequence shown here is derived from an EMBL/GenBank/DDBJ whole genome shotgun (WGS) entry which is preliminary data.</text>
</comment>
<accession>A0ABV4K7D2</accession>
<dbReference type="InterPro" id="IPR030192">
    <property type="entry name" value="YbdG"/>
</dbReference>
<feature type="transmembrane region" description="Helical" evidence="5">
    <location>
        <begin position="68"/>
        <end position="85"/>
    </location>
</feature>
<dbReference type="PANTHER" id="PTHR30414:SF0">
    <property type="entry name" value="MINICONDUCTANCE MECHANOSENSITIVE CHANNEL YBDG"/>
    <property type="match status" value="1"/>
</dbReference>
<keyword evidence="8" id="KW-1185">Reference proteome</keyword>
<evidence type="ECO:0000256" key="3">
    <source>
        <dbReference type="ARBA" id="ARBA00022989"/>
    </source>
</evidence>
<dbReference type="InterPro" id="IPR010920">
    <property type="entry name" value="LSM_dom_sf"/>
</dbReference>
<comment type="subcellular location">
    <subcellularLocation>
        <location evidence="1">Membrane</location>
    </subcellularLocation>
</comment>
<keyword evidence="2 5" id="KW-0812">Transmembrane</keyword>
<dbReference type="Proteomes" id="UP001568698">
    <property type="component" value="Unassembled WGS sequence"/>
</dbReference>
<evidence type="ECO:0000256" key="5">
    <source>
        <dbReference type="SAM" id="Phobius"/>
    </source>
</evidence>
<feature type="transmembrane region" description="Helical" evidence="5">
    <location>
        <begin position="162"/>
        <end position="179"/>
    </location>
</feature>
<dbReference type="SUPFAM" id="SSF50182">
    <property type="entry name" value="Sm-like ribonucleoproteins"/>
    <property type="match status" value="1"/>
</dbReference>
<evidence type="ECO:0000313" key="8">
    <source>
        <dbReference type="Proteomes" id="UP001568698"/>
    </source>
</evidence>
<dbReference type="InterPro" id="IPR006685">
    <property type="entry name" value="MscS_channel_2nd"/>
</dbReference>
<organism evidence="7 8">
    <name type="scientific">Pseudodesulfovibrio karagichevae</name>
    <dbReference type="NCBI Taxonomy" id="3239305"/>
    <lineage>
        <taxon>Bacteria</taxon>
        <taxon>Pseudomonadati</taxon>
        <taxon>Thermodesulfobacteriota</taxon>
        <taxon>Desulfovibrionia</taxon>
        <taxon>Desulfovibrionales</taxon>
        <taxon>Desulfovibrionaceae</taxon>
    </lineage>
</organism>
<feature type="transmembrane region" description="Helical" evidence="5">
    <location>
        <begin position="136"/>
        <end position="156"/>
    </location>
</feature>
<sequence length="408" mass="45324">MNLDLPLDLPVTLIGTNPILDLTAKTGLLLLAGLLAFLLARALLVRGGRAFAHRTRSSFDDILLESGFFSRAALLAPALVFFWGMEFFSGLKGVLDHLIFAYLAVAVVLILAKLLDALSQLYRTFEVSQRRPIKGYVQLIKLFIYMLGGVSVVAILLGESPWGLLSGIGAMTAVLMLVFRDTILSLVAGIQMSANDLLHAGDWIEMPAMNADGTVIDIALNTVKVQNWDMTVTAIPTFKFLDTPFKNWESMTQSGGRRIKRAIMIDQSSIRFATPELKTRLKQVQHLAPFMEMRQKEIDAANQASGADPSSPLNGRRMTNIGLFRHYALEYLRSHPKIRQDMTLLVRQLQPHADDGLPLEIYCFTSETAWALHEDIKSDIMDHLLAALPEFGLRAYQRNALVDSRAAD</sequence>
<evidence type="ECO:0000256" key="4">
    <source>
        <dbReference type="ARBA" id="ARBA00023136"/>
    </source>
</evidence>
<feature type="transmembrane region" description="Helical" evidence="5">
    <location>
        <begin position="28"/>
        <end position="47"/>
    </location>
</feature>
<dbReference type="Gene3D" id="2.30.30.60">
    <property type="match status" value="1"/>
</dbReference>
<evidence type="ECO:0000256" key="2">
    <source>
        <dbReference type="ARBA" id="ARBA00022692"/>
    </source>
</evidence>
<keyword evidence="4 5" id="KW-0472">Membrane</keyword>
<evidence type="ECO:0000256" key="1">
    <source>
        <dbReference type="ARBA" id="ARBA00004370"/>
    </source>
</evidence>
<dbReference type="PANTHER" id="PTHR30414">
    <property type="entry name" value="MINICONDUCTANCE MECHANOSENSITIVE CHANNEL YBDG"/>
    <property type="match status" value="1"/>
</dbReference>
<gene>
    <name evidence="7" type="ORF">AB6M95_19240</name>
</gene>
<proteinExistence type="predicted"/>
<dbReference type="Pfam" id="PF00924">
    <property type="entry name" value="MS_channel_2nd"/>
    <property type="match status" value="1"/>
</dbReference>
<protein>
    <submittedName>
        <fullName evidence="7">Mechanosensitive ion channel family protein</fullName>
    </submittedName>
</protein>
<name>A0ABV4K7D2_9BACT</name>